<gene>
    <name evidence="3" type="ORF">B0A55_00056</name>
</gene>
<evidence type="ECO:0000259" key="2">
    <source>
        <dbReference type="PROSITE" id="PS50948"/>
    </source>
</evidence>
<organism evidence="3 4">
    <name type="scientific">Friedmanniomyces simplex</name>
    <dbReference type="NCBI Taxonomy" id="329884"/>
    <lineage>
        <taxon>Eukaryota</taxon>
        <taxon>Fungi</taxon>
        <taxon>Dikarya</taxon>
        <taxon>Ascomycota</taxon>
        <taxon>Pezizomycotina</taxon>
        <taxon>Dothideomycetes</taxon>
        <taxon>Dothideomycetidae</taxon>
        <taxon>Mycosphaerellales</taxon>
        <taxon>Teratosphaeriaceae</taxon>
        <taxon>Friedmanniomyces</taxon>
    </lineage>
</organism>
<reference evidence="3 4" key="1">
    <citation type="submission" date="2017-03" db="EMBL/GenBank/DDBJ databases">
        <title>Genomes of endolithic fungi from Antarctica.</title>
        <authorList>
            <person name="Coleine C."/>
            <person name="Masonjones S."/>
            <person name="Stajich J.E."/>
        </authorList>
    </citation>
    <scope>NUCLEOTIDE SEQUENCE [LARGE SCALE GENOMIC DNA]</scope>
    <source>
        <strain evidence="3 4">CCFEE 5184</strain>
    </source>
</reference>
<dbReference type="OrthoDB" id="3923488at2759"/>
<dbReference type="Gene3D" id="3.50.4.10">
    <property type="entry name" value="Hepatocyte Growth Factor"/>
    <property type="match status" value="4"/>
</dbReference>
<sequence>MCQNDTIVTDSNGVAYTTYCGSDTTQGAFTVQNYLSGDFTQCELFCDGQAGCAAWVWSPGTSGAGGACFLKHAPASPVPATGSNAAQWVAGIAVQTSASSTGLSTTSSASLSSLGVSGFASSSTASMSSSATSSVLPSASPACPSVNNTQITDSNGKNYTIFCSSDTTGGAFATQAYSTGDFTQCTGACDNQTGCTAWTWSPYGPGNGGVCFLKNGVDSAVAGSASLIAGVLAVPPPAIQCPGSNGTTYSDTMGNQYTVLCDMDSVPAAFTSSSEPDFPSCVNACAAQTDGSMRCIGVTFVTGTCYFKAQYTSGVVATGHDSAFLSKVININSAKSSSSSSIRASSSRAMTGSSSTSGSTSTKTTASGSGGPSTVFSSTSSMSSAMTSSASALATCADANAPSASGAACQDTYGNAFNVSYGTQYTGSVLKRATQPSINACLLQCDTTSGCTAVNYANGTCELLSTVTGTETVAVSGSADVAAATRPVSVSTIYTAPPTTSAMTTSSLENSLTSSSMSMTATSPNNVPTPACNSSYIDPRNGNVYGVHCGAENSAATFMTVPVSSGGFGMCFAACDAAPNCAGFTFVGGDSGTCNLKETTGSYTSASSSTFSCFITFTYGQAPPGGHNSSRSATSSGVSTSVMSGTASSSTSSAAPPCPTSTETICGSAQQTTCSNADGSTYNLNCGFEYLGNVLNPASSKIKRQSSEPNYQDCSNLCDATSGCKYFNYIGTSCTLLSTMTGEIGVPGAIAGSQVSPPTTYVVLSSSTSAAATTAPLCPGSAGSMFLDSNNIQYGIGCYTDYAGNNIGTPISEDSITTCFTYCDTMSGCIGVEYNFYYNLCQLKSSFAGTQTSNTSIIYGRKGQAAPGYSLTTTFTTSLPSGATVTVTPTTNIMTTLPSGGSYTSGPSGSHYVYTTGPSSSGPGGSACLCYTCALTPTVVTDGSCATQGGAGGTGMISGSGLTYASTCKPTPGTGTTTVFTTQTITSCGMPMTCPASGYGVIGGSATQSGAIIVTTTNGAGQTITYTQIPTGAGSGGTGGNGGGSGNGGGPGATQVITVSGTTITTTASTALPTCPYNQGELYTDSMGMNYYIECNTLFTDTTLDTQTQSSLAACVASCDLHNTLTFYMASQCLGVSWYSMQSTGNCLLKSGGTGIFQEGVHSARLTTPYGGPGSGNGTGGSCIGGGGGGGGTVIGTMTAPPSLTTYVTGGQTTTIVRGGSTVVSQVGGTTTTIVSGTSTLISVVGGTPTTIVSGGTTITSVSGGSTIVATVTGGGGSGESGGGGVGNGGSGGSGGTGGSGGGGSGGSGSGGSGGGGTGGSGGGLVTNVVGGSTYYSTYETVVQTRIPEVSTLVSNGQTTVSTYGYSTVPSTVYATATDVSGGSTVVSTVHDTSYYASTVYGVSTAVSTYVSDGITEYSTYGVTTQASILTATATETTTTLSVSTTISVSVSATTAFDYITINEGGGEYITLTAPPTTVYVPVFSSTSSSSFTCRTYATNYLNGMHGKVKKARKRSVFDRDQVMGAMPGQAPRAWYHGR</sequence>
<feature type="region of interest" description="Disordered" evidence="1">
    <location>
        <begin position="338"/>
        <end position="373"/>
    </location>
</feature>
<dbReference type="PROSITE" id="PS50948">
    <property type="entry name" value="PAN"/>
    <property type="match status" value="1"/>
</dbReference>
<proteinExistence type="predicted"/>
<evidence type="ECO:0000256" key="1">
    <source>
        <dbReference type="SAM" id="MobiDB-lite"/>
    </source>
</evidence>
<dbReference type="Proteomes" id="UP000309340">
    <property type="component" value="Unassembled WGS sequence"/>
</dbReference>
<dbReference type="EMBL" id="NAJQ01000003">
    <property type="protein sequence ID" value="TKA83791.1"/>
    <property type="molecule type" value="Genomic_DNA"/>
</dbReference>
<feature type="region of interest" description="Disordered" evidence="1">
    <location>
        <begin position="625"/>
        <end position="657"/>
    </location>
</feature>
<feature type="region of interest" description="Disordered" evidence="1">
    <location>
        <begin position="1271"/>
        <end position="1319"/>
    </location>
</feature>
<dbReference type="InterPro" id="IPR003609">
    <property type="entry name" value="Pan_app"/>
</dbReference>
<feature type="region of interest" description="Disordered" evidence="1">
    <location>
        <begin position="1031"/>
        <end position="1052"/>
    </location>
</feature>
<feature type="compositionally biased region" description="Gly residues" evidence="1">
    <location>
        <begin position="1273"/>
        <end position="1319"/>
    </location>
</feature>
<dbReference type="Pfam" id="PF14295">
    <property type="entry name" value="PAN_4"/>
    <property type="match status" value="6"/>
</dbReference>
<accession>A0A4U0Y3Q1</accession>
<feature type="domain" description="Apple" evidence="2">
    <location>
        <begin position="409"/>
        <end position="488"/>
    </location>
</feature>
<dbReference type="STRING" id="329884.A0A4U0Y3Q1"/>
<protein>
    <recommendedName>
        <fullName evidence="2">Apple domain-containing protein</fullName>
    </recommendedName>
</protein>
<feature type="compositionally biased region" description="Gly residues" evidence="1">
    <location>
        <begin position="1033"/>
        <end position="1052"/>
    </location>
</feature>
<keyword evidence="4" id="KW-1185">Reference proteome</keyword>
<comment type="caution">
    <text evidence="3">The sequence shown here is derived from an EMBL/GenBank/DDBJ whole genome shotgun (WGS) entry which is preliminary data.</text>
</comment>
<name>A0A4U0Y3Q1_9PEZI</name>
<evidence type="ECO:0000313" key="3">
    <source>
        <dbReference type="EMBL" id="TKA83791.1"/>
    </source>
</evidence>
<feature type="compositionally biased region" description="Low complexity" evidence="1">
    <location>
        <begin position="629"/>
        <end position="655"/>
    </location>
</feature>
<evidence type="ECO:0000313" key="4">
    <source>
        <dbReference type="Proteomes" id="UP000309340"/>
    </source>
</evidence>